<dbReference type="GO" id="GO:0043752">
    <property type="term" value="F:adenosylcobinamide kinase activity"/>
    <property type="evidence" value="ECO:0007669"/>
    <property type="project" value="UniProtKB-EC"/>
</dbReference>
<evidence type="ECO:0000256" key="10">
    <source>
        <dbReference type="ARBA" id="ARBA00022741"/>
    </source>
</evidence>
<keyword evidence="13 14" id="KW-0342">GTP-binding</keyword>
<comment type="function">
    <text evidence="4 14">Catalyzes ATP-dependent phosphorylation of adenosylcobinamide and addition of GMP to adenosylcobinamide phosphate.</text>
</comment>
<dbReference type="AlphaFoldDB" id="W7QHH5"/>
<comment type="caution">
    <text evidence="17">The sequence shown here is derived from an EMBL/GenBank/DDBJ whole genome shotgun (WGS) entry which is preliminary data.</text>
</comment>
<dbReference type="Gene3D" id="3.40.50.300">
    <property type="entry name" value="P-loop containing nucleotide triphosphate hydrolases"/>
    <property type="match status" value="1"/>
</dbReference>
<dbReference type="RefSeq" id="WP_035013386.1">
    <property type="nucleotide sequence ID" value="NZ_ARZY01000005.1"/>
</dbReference>
<keyword evidence="10 14" id="KW-0547">Nucleotide-binding</keyword>
<dbReference type="Pfam" id="PF02283">
    <property type="entry name" value="CobU"/>
    <property type="match status" value="1"/>
</dbReference>
<dbReference type="GO" id="GO:0009236">
    <property type="term" value="P:cobalamin biosynthetic process"/>
    <property type="evidence" value="ECO:0007669"/>
    <property type="project" value="UniProtKB-UniRule"/>
</dbReference>
<feature type="binding site" evidence="16">
    <location>
        <begin position="9"/>
        <end position="16"/>
    </location>
    <ligand>
        <name>GTP</name>
        <dbReference type="ChEBI" id="CHEBI:37565"/>
    </ligand>
</feature>
<evidence type="ECO:0000256" key="8">
    <source>
        <dbReference type="ARBA" id="ARBA00022573"/>
    </source>
</evidence>
<evidence type="ECO:0000256" key="14">
    <source>
        <dbReference type="PIRNR" id="PIRNR006135"/>
    </source>
</evidence>
<organism evidence="17 18">
    <name type="scientific">Catenovulum agarivorans DS-2</name>
    <dbReference type="NCBI Taxonomy" id="1328313"/>
    <lineage>
        <taxon>Bacteria</taxon>
        <taxon>Pseudomonadati</taxon>
        <taxon>Pseudomonadota</taxon>
        <taxon>Gammaproteobacteria</taxon>
        <taxon>Alteromonadales</taxon>
        <taxon>Alteromonadaceae</taxon>
        <taxon>Catenovulum</taxon>
    </lineage>
</organism>
<accession>W7QHH5</accession>
<dbReference type="CDD" id="cd00544">
    <property type="entry name" value="CobU"/>
    <property type="match status" value="1"/>
</dbReference>
<dbReference type="EC" id="2.7.1.156" evidence="14"/>
<keyword evidence="11 14" id="KW-0418">Kinase</keyword>
<keyword evidence="8 14" id="KW-0169">Cobalamin biosynthesis</keyword>
<comment type="pathway">
    <text evidence="6 14">Cofactor biosynthesis; adenosylcobalamin biosynthesis; adenosylcobalamin from cob(II)yrinate a,c-diamide: step 5/7.</text>
</comment>
<evidence type="ECO:0000256" key="15">
    <source>
        <dbReference type="PIRSR" id="PIRSR006135-1"/>
    </source>
</evidence>
<evidence type="ECO:0000256" key="12">
    <source>
        <dbReference type="ARBA" id="ARBA00022840"/>
    </source>
</evidence>
<dbReference type="InterPro" id="IPR003203">
    <property type="entry name" value="CobU/CobP"/>
</dbReference>
<keyword evidence="17" id="KW-0548">Nucleotidyltransferase</keyword>
<dbReference type="UniPathway" id="UPA00148">
    <property type="reaction ID" value="UER00236"/>
</dbReference>
<dbReference type="EMBL" id="ARZY01000005">
    <property type="protein sequence ID" value="EWH11336.1"/>
    <property type="molecule type" value="Genomic_DNA"/>
</dbReference>
<evidence type="ECO:0000256" key="3">
    <source>
        <dbReference type="ARBA" id="ARBA00001522"/>
    </source>
</evidence>
<protein>
    <recommendedName>
        <fullName evidence="14">Bifunctional adenosylcobalamin biosynthesis protein</fullName>
        <ecNumber evidence="14">2.7.1.156</ecNumber>
        <ecNumber evidence="14">2.7.7.62</ecNumber>
    </recommendedName>
</protein>
<evidence type="ECO:0000256" key="11">
    <source>
        <dbReference type="ARBA" id="ARBA00022777"/>
    </source>
</evidence>
<evidence type="ECO:0000313" key="18">
    <source>
        <dbReference type="Proteomes" id="UP000019276"/>
    </source>
</evidence>
<dbReference type="PATRIC" id="fig|1328313.3.peg.859"/>
<dbReference type="PANTHER" id="PTHR34848:SF1">
    <property type="entry name" value="BIFUNCTIONAL ADENOSYLCOBALAMIN BIOSYNTHESIS PROTEIN COBU"/>
    <property type="match status" value="1"/>
</dbReference>
<comment type="pathway">
    <text evidence="5 14">Cofactor biosynthesis; adenosylcobalamin biosynthesis; adenosylcobalamin from cob(II)yrinate a,c-diamide: step 6/7.</text>
</comment>
<gene>
    <name evidence="17" type="primary">cobU</name>
    <name evidence="17" type="ORF">DS2_04155</name>
</gene>
<dbReference type="InterPro" id="IPR027417">
    <property type="entry name" value="P-loop_NTPase"/>
</dbReference>
<dbReference type="GO" id="GO:0008820">
    <property type="term" value="F:cobinamide phosphate guanylyltransferase activity"/>
    <property type="evidence" value="ECO:0007669"/>
    <property type="project" value="UniProtKB-UniRule"/>
</dbReference>
<feature type="active site" description="GMP-histidine intermediate" evidence="15">
    <location>
        <position position="49"/>
    </location>
</feature>
<reference evidence="17 18" key="1">
    <citation type="journal article" date="2014" name="Genome Announc.">
        <title>Draft Genome Sequence of the Agar-Degrading Bacterium Catenovulum sp. Strain DS-2, Isolated from Intestines of Haliotis diversicolor.</title>
        <authorList>
            <person name="Shan D."/>
            <person name="Li X."/>
            <person name="Gu Z."/>
            <person name="Wei G."/>
            <person name="Gao Z."/>
            <person name="Shao Z."/>
        </authorList>
    </citation>
    <scope>NUCLEOTIDE SEQUENCE [LARGE SCALE GENOMIC DNA]</scope>
    <source>
        <strain evidence="17 18">DS-2</strain>
    </source>
</reference>
<keyword evidence="12 14" id="KW-0067">ATP-binding</keyword>
<dbReference type="GO" id="GO:0005524">
    <property type="term" value="F:ATP binding"/>
    <property type="evidence" value="ECO:0007669"/>
    <property type="project" value="UniProtKB-UniRule"/>
</dbReference>
<feature type="binding site" evidence="16">
    <location>
        <position position="61"/>
    </location>
    <ligand>
        <name>GTP</name>
        <dbReference type="ChEBI" id="CHEBI:37565"/>
    </ligand>
</feature>
<dbReference type="NCBIfam" id="NF004469">
    <property type="entry name" value="PRK05800.1"/>
    <property type="match status" value="1"/>
</dbReference>
<comment type="similarity">
    <text evidence="7 14">Belongs to the CobU/CobP family.</text>
</comment>
<dbReference type="eggNOG" id="COG2087">
    <property type="taxonomic scope" value="Bacteria"/>
</dbReference>
<evidence type="ECO:0000256" key="5">
    <source>
        <dbReference type="ARBA" id="ARBA00004692"/>
    </source>
</evidence>
<evidence type="ECO:0000256" key="6">
    <source>
        <dbReference type="ARBA" id="ARBA00005159"/>
    </source>
</evidence>
<feature type="binding site" evidence="16">
    <location>
        <position position="83"/>
    </location>
    <ligand>
        <name>GTP</name>
        <dbReference type="ChEBI" id="CHEBI:37565"/>
    </ligand>
</feature>
<dbReference type="STRING" id="1328313.DS2_04155"/>
<evidence type="ECO:0000256" key="16">
    <source>
        <dbReference type="PIRSR" id="PIRSR006135-2"/>
    </source>
</evidence>
<comment type="catalytic activity">
    <reaction evidence="1 14">
        <text>adenosylcob(III)inamide + ATP = adenosylcob(III)inamide phosphate + ADP + H(+)</text>
        <dbReference type="Rhea" id="RHEA:15769"/>
        <dbReference type="ChEBI" id="CHEBI:2480"/>
        <dbReference type="ChEBI" id="CHEBI:15378"/>
        <dbReference type="ChEBI" id="CHEBI:30616"/>
        <dbReference type="ChEBI" id="CHEBI:58502"/>
        <dbReference type="ChEBI" id="CHEBI:456216"/>
        <dbReference type="EC" id="2.7.1.156"/>
    </reaction>
</comment>
<dbReference type="EC" id="2.7.7.62" evidence="14"/>
<evidence type="ECO:0000256" key="7">
    <source>
        <dbReference type="ARBA" id="ARBA00007490"/>
    </source>
</evidence>
<dbReference type="SUPFAM" id="SSF52540">
    <property type="entry name" value="P-loop containing nucleoside triphosphate hydrolases"/>
    <property type="match status" value="1"/>
</dbReference>
<dbReference type="PIRSF" id="PIRSF006135">
    <property type="entry name" value="CobU"/>
    <property type="match status" value="1"/>
</dbReference>
<evidence type="ECO:0000256" key="4">
    <source>
        <dbReference type="ARBA" id="ARBA00003889"/>
    </source>
</evidence>
<comment type="catalytic activity">
    <reaction evidence="3">
        <text>adenosylcob(III)inamide + GTP = adenosylcob(III)inamide phosphate + GDP + H(+)</text>
        <dbReference type="Rhea" id="RHEA:15765"/>
        <dbReference type="ChEBI" id="CHEBI:2480"/>
        <dbReference type="ChEBI" id="CHEBI:15378"/>
        <dbReference type="ChEBI" id="CHEBI:37565"/>
        <dbReference type="ChEBI" id="CHEBI:58189"/>
        <dbReference type="ChEBI" id="CHEBI:58502"/>
        <dbReference type="EC" id="2.7.1.156"/>
    </reaction>
</comment>
<dbReference type="PANTHER" id="PTHR34848">
    <property type="match status" value="1"/>
</dbReference>
<dbReference type="OrthoDB" id="9788370at2"/>
<evidence type="ECO:0000256" key="9">
    <source>
        <dbReference type="ARBA" id="ARBA00022679"/>
    </source>
</evidence>
<keyword evidence="9 14" id="KW-0808">Transferase</keyword>
<feature type="binding site" evidence="16">
    <location>
        <begin position="33"/>
        <end position="35"/>
    </location>
    <ligand>
        <name>GTP</name>
        <dbReference type="ChEBI" id="CHEBI:37565"/>
    </ligand>
</feature>
<dbReference type="Proteomes" id="UP000019276">
    <property type="component" value="Unassembled WGS sequence"/>
</dbReference>
<evidence type="ECO:0000313" key="17">
    <source>
        <dbReference type="EMBL" id="EWH11336.1"/>
    </source>
</evidence>
<evidence type="ECO:0000256" key="13">
    <source>
        <dbReference type="ARBA" id="ARBA00023134"/>
    </source>
</evidence>
<name>W7QHH5_9ALTE</name>
<sequence>MAKFHFVIGGARSGKSKFAEQLASQYRQVCYIATATRFDSEMDSRIQHHQARRPENWLLLEAPVNLVGAIKQAEQQADVILLDCLTLWINNIMFEQQQPNWPMEFAQLAATIQSLKVDIIVVANEVGLGVVPATAICREFVDEAGRLNQTLAQIAHKVTFMAAGLPMFNYANPALNSQSD</sequence>
<keyword evidence="18" id="KW-1185">Reference proteome</keyword>
<dbReference type="GO" id="GO:0005525">
    <property type="term" value="F:GTP binding"/>
    <property type="evidence" value="ECO:0007669"/>
    <property type="project" value="UniProtKB-UniRule"/>
</dbReference>
<proteinExistence type="inferred from homology"/>
<comment type="catalytic activity">
    <reaction evidence="2 14">
        <text>adenosylcob(III)inamide phosphate + GTP + H(+) = adenosylcob(III)inamide-GDP + diphosphate</text>
        <dbReference type="Rhea" id="RHEA:22712"/>
        <dbReference type="ChEBI" id="CHEBI:15378"/>
        <dbReference type="ChEBI" id="CHEBI:33019"/>
        <dbReference type="ChEBI" id="CHEBI:37565"/>
        <dbReference type="ChEBI" id="CHEBI:58502"/>
        <dbReference type="ChEBI" id="CHEBI:60487"/>
        <dbReference type="EC" id="2.7.7.62"/>
    </reaction>
</comment>
<evidence type="ECO:0000256" key="1">
    <source>
        <dbReference type="ARBA" id="ARBA00000312"/>
    </source>
</evidence>
<evidence type="ECO:0000256" key="2">
    <source>
        <dbReference type="ARBA" id="ARBA00000711"/>
    </source>
</evidence>